<dbReference type="SUPFAM" id="SSF50998">
    <property type="entry name" value="Quinoprotein alcohol dehydrogenase-like"/>
    <property type="match status" value="1"/>
</dbReference>
<keyword evidence="10" id="KW-1133">Transmembrane helix</keyword>
<dbReference type="GO" id="GO:0004521">
    <property type="term" value="F:RNA endonuclease activity"/>
    <property type="evidence" value="ECO:0007669"/>
    <property type="project" value="InterPro"/>
</dbReference>
<evidence type="ECO:0000256" key="6">
    <source>
        <dbReference type="ARBA" id="ARBA00022729"/>
    </source>
</evidence>
<dbReference type="Gene3D" id="1.20.1440.180">
    <property type="entry name" value="KEN domain"/>
    <property type="match status" value="1"/>
</dbReference>
<dbReference type="OrthoDB" id="63989at2759"/>
<dbReference type="InterPro" id="IPR010513">
    <property type="entry name" value="KEN_dom"/>
</dbReference>
<keyword evidence="3" id="KW-0723">Serine/threonine-protein kinase</keyword>
<dbReference type="FunFam" id="1.10.510.10:FF:000463">
    <property type="entry name" value="Serine/threonine-protein kinase/endoribonuclease IRE1a"/>
    <property type="match status" value="1"/>
</dbReference>
<evidence type="ECO:0000256" key="11">
    <source>
        <dbReference type="SAM" id="MobiDB-lite"/>
    </source>
</evidence>
<dbReference type="PANTHER" id="PTHR13954:SF6">
    <property type="entry name" value="NON-SPECIFIC SERINE_THREONINE PROTEIN KINASE"/>
    <property type="match status" value="1"/>
</dbReference>
<dbReference type="InterPro" id="IPR008271">
    <property type="entry name" value="Ser/Thr_kinase_AS"/>
</dbReference>
<name>A0A843WRX7_COLES</name>
<evidence type="ECO:0000256" key="4">
    <source>
        <dbReference type="ARBA" id="ARBA00022679"/>
    </source>
</evidence>
<dbReference type="GO" id="GO:1990604">
    <property type="term" value="C:IRE1-TRAF2-ASK1 complex"/>
    <property type="evidence" value="ECO:0007669"/>
    <property type="project" value="TreeGrafter"/>
</dbReference>
<dbReference type="GO" id="GO:0036498">
    <property type="term" value="P:IRE1-mediated unfolded protein response"/>
    <property type="evidence" value="ECO:0007669"/>
    <property type="project" value="TreeGrafter"/>
</dbReference>
<feature type="signal peptide" evidence="12">
    <location>
        <begin position="1"/>
        <end position="27"/>
    </location>
</feature>
<dbReference type="Pfam" id="PF06479">
    <property type="entry name" value="Ribonuc_2-5A"/>
    <property type="match status" value="1"/>
</dbReference>
<feature type="domain" description="KEN" evidence="14">
    <location>
        <begin position="826"/>
        <end position="957"/>
    </location>
</feature>
<evidence type="ECO:0000256" key="9">
    <source>
        <dbReference type="ARBA" id="ARBA00022840"/>
    </source>
</evidence>
<comment type="caution">
    <text evidence="15">The sequence shown here is derived from an EMBL/GenBank/DDBJ whole genome shotgun (WGS) entry which is preliminary data.</text>
</comment>
<gene>
    <name evidence="15" type="ORF">Taro_038174</name>
</gene>
<dbReference type="InterPro" id="IPR045133">
    <property type="entry name" value="IRE1/2-like"/>
</dbReference>
<dbReference type="Pfam" id="PF00069">
    <property type="entry name" value="Pkinase"/>
    <property type="match status" value="1"/>
</dbReference>
<organism evidence="15 16">
    <name type="scientific">Colocasia esculenta</name>
    <name type="common">Wild taro</name>
    <name type="synonym">Arum esculentum</name>
    <dbReference type="NCBI Taxonomy" id="4460"/>
    <lineage>
        <taxon>Eukaryota</taxon>
        <taxon>Viridiplantae</taxon>
        <taxon>Streptophyta</taxon>
        <taxon>Embryophyta</taxon>
        <taxon>Tracheophyta</taxon>
        <taxon>Spermatophyta</taxon>
        <taxon>Magnoliopsida</taxon>
        <taxon>Liliopsida</taxon>
        <taxon>Araceae</taxon>
        <taxon>Aroideae</taxon>
        <taxon>Colocasieae</taxon>
        <taxon>Colocasia</taxon>
    </lineage>
</organism>
<dbReference type="AlphaFoldDB" id="A0A843WRX7"/>
<dbReference type="EC" id="2.7.11.1" evidence="2"/>
<reference evidence="15" key="1">
    <citation type="submission" date="2017-07" db="EMBL/GenBank/DDBJ databases">
        <title>Taro Niue Genome Assembly and Annotation.</title>
        <authorList>
            <person name="Atibalentja N."/>
            <person name="Keating K."/>
            <person name="Fields C.J."/>
        </authorList>
    </citation>
    <scope>NUCLEOTIDE SEQUENCE</scope>
    <source>
        <strain evidence="15">Niue_2</strain>
        <tissue evidence="15">Leaf</tissue>
    </source>
</reference>
<sequence>MKSSAPWWWSWWSTPIQLLHLLVLVLASVLAGLLLSRSECPRVVGALGAQDLQHLTALPDGSDAGVPSYAAGKGSGVPSGPIGRGPGGRTLLATLPEISKHETAVLAFLDGTVYLVDGASGRIYGSFSSGSQLSTSYQDFTDYSTATDSGPKLGEQDGSYSLGANNYFIFCGDDWNLYEYSKEFGKRRINMTIKEYVESTPRMSIDGGITLGSKKSTMFLVDAKTGKIISSHWPADVQQEAGIDSQGNKLALSKVHGVWVESNPAAIPPILIKRTDYTVNHFVNSSKPLWSLTVAVIEASSCEGLRDDLSLLTGFELGSKYPGAMKRCNIMVPVHQIQGIDPIKNGLVASPRISLPENPNLPLLVVKPASHHKNSHPEHGNDFSGIHGVNKLPSSHKDGGEQSIFISEKLQKSNGSYRTLSQVNQSTPTVNPEFIHGSFLWYLIPPLLVLLLHYCMKLINRFISDKQSSKLGKQSAVTKKKKARKTGKSNASTTRNESLSANEGVVTTGFKQDRDDFMSFPGIDESSEGRWIGKLFMSNIEIAKGSNGTVVLEGAYGRRPVAVKRLVRAHHDVAFKEIENLIASDQHPNIVRWFGVEHDLDFVYIALERCTCSLGDLIQLYSDSLAPATPTATPIQSHTTGYKVSLKSIGEDIELWTPSGCPSPQLLKIMRDMISGLAHLHELGIVHRDIKPQNVLICKNRCLSAKLSDMGISKRLPKDMSSLGHHATGNGSSGWQAPEQLLHGRQTRAVDIFSLGCVLFFCITKGRHPFGSHFERDSNIVNNRLDLFLVEHIPEAVHLFSLMLDPKPERRPKALEMSQHPLFWSSEMRLSFLRDASDKVELEDRESDSEFVKALESIGSVAFGGKWGDRLDGPLITDIGRYRKYRFDCTRDLLRVIRNKMNHYGELPMELQELLGSAPDGFDNYFKARFPKLLIEVYKVMYIYCREDPSFRRYFIGTLT</sequence>
<dbReference type="SMART" id="SM00220">
    <property type="entry name" value="S_TKc"/>
    <property type="match status" value="1"/>
</dbReference>
<dbReference type="InterPro" id="IPR011047">
    <property type="entry name" value="Quinoprotein_ADH-like_sf"/>
</dbReference>
<dbReference type="SUPFAM" id="SSF56112">
    <property type="entry name" value="Protein kinase-like (PK-like)"/>
    <property type="match status" value="1"/>
</dbReference>
<protein>
    <recommendedName>
        <fullName evidence="2">non-specific serine/threonine protein kinase</fullName>
        <ecNumber evidence="2">2.7.11.1</ecNumber>
    </recommendedName>
</protein>
<keyword evidence="9" id="KW-0067">ATP-binding</keyword>
<dbReference type="PROSITE" id="PS50011">
    <property type="entry name" value="PROTEIN_KINASE_DOM"/>
    <property type="match status" value="1"/>
</dbReference>
<dbReference type="PROSITE" id="PS00108">
    <property type="entry name" value="PROTEIN_KINASE_ST"/>
    <property type="match status" value="1"/>
</dbReference>
<proteinExistence type="predicted"/>
<keyword evidence="16" id="KW-1185">Reference proteome</keyword>
<keyword evidence="6 12" id="KW-0732">Signal</keyword>
<comment type="subcellular location">
    <subcellularLocation>
        <location evidence="1">Membrane</location>
        <topology evidence="1">Single-pass membrane protein</topology>
    </subcellularLocation>
</comment>
<keyword evidence="4" id="KW-0808">Transferase</keyword>
<evidence type="ECO:0000313" key="15">
    <source>
        <dbReference type="EMBL" id="MQM05370.1"/>
    </source>
</evidence>
<evidence type="ECO:0000256" key="10">
    <source>
        <dbReference type="ARBA" id="ARBA00022989"/>
    </source>
</evidence>
<dbReference type="Gene3D" id="3.30.200.20">
    <property type="entry name" value="Phosphorylase Kinase, domain 1"/>
    <property type="match status" value="1"/>
</dbReference>
<dbReference type="Gene3D" id="1.10.510.10">
    <property type="entry name" value="Transferase(Phosphotransferase) domain 1"/>
    <property type="match status" value="1"/>
</dbReference>
<dbReference type="EMBL" id="NMUH01003399">
    <property type="protein sequence ID" value="MQM05370.1"/>
    <property type="molecule type" value="Genomic_DNA"/>
</dbReference>
<dbReference type="InterPro" id="IPR011009">
    <property type="entry name" value="Kinase-like_dom_sf"/>
</dbReference>
<dbReference type="InterPro" id="IPR000719">
    <property type="entry name" value="Prot_kinase_dom"/>
</dbReference>
<accession>A0A843WRX7</accession>
<dbReference type="GO" id="GO:0006397">
    <property type="term" value="P:mRNA processing"/>
    <property type="evidence" value="ECO:0007669"/>
    <property type="project" value="InterPro"/>
</dbReference>
<evidence type="ECO:0000259" key="13">
    <source>
        <dbReference type="PROSITE" id="PS50011"/>
    </source>
</evidence>
<dbReference type="PROSITE" id="PS51392">
    <property type="entry name" value="KEN"/>
    <property type="match status" value="1"/>
</dbReference>
<evidence type="ECO:0000256" key="7">
    <source>
        <dbReference type="ARBA" id="ARBA00022741"/>
    </source>
</evidence>
<dbReference type="FunFam" id="3.30.200.20:FF:000077">
    <property type="entry name" value="Putative Serine/threonine-protein kinase/endoribonuclease IRE1"/>
    <property type="match status" value="1"/>
</dbReference>
<evidence type="ECO:0000256" key="2">
    <source>
        <dbReference type="ARBA" id="ARBA00012513"/>
    </source>
</evidence>
<dbReference type="GO" id="GO:0051082">
    <property type="term" value="F:unfolded protein binding"/>
    <property type="evidence" value="ECO:0007669"/>
    <property type="project" value="TreeGrafter"/>
</dbReference>
<feature type="domain" description="Protein kinase" evidence="13">
    <location>
        <begin position="536"/>
        <end position="823"/>
    </location>
</feature>
<evidence type="ECO:0000256" key="5">
    <source>
        <dbReference type="ARBA" id="ARBA00022692"/>
    </source>
</evidence>
<feature type="compositionally biased region" description="Polar residues" evidence="11">
    <location>
        <begin position="490"/>
        <end position="501"/>
    </location>
</feature>
<keyword evidence="10" id="KW-0472">Membrane</keyword>
<evidence type="ECO:0000313" key="16">
    <source>
        <dbReference type="Proteomes" id="UP000652761"/>
    </source>
</evidence>
<evidence type="ECO:0000256" key="12">
    <source>
        <dbReference type="SAM" id="SignalP"/>
    </source>
</evidence>
<keyword evidence="7" id="KW-0547">Nucleotide-binding</keyword>
<evidence type="ECO:0000256" key="3">
    <source>
        <dbReference type="ARBA" id="ARBA00022527"/>
    </source>
</evidence>
<dbReference type="CDD" id="cd10422">
    <property type="entry name" value="RNase_Ire1"/>
    <property type="match status" value="1"/>
</dbReference>
<dbReference type="GO" id="GO:0004674">
    <property type="term" value="F:protein serine/threonine kinase activity"/>
    <property type="evidence" value="ECO:0007669"/>
    <property type="project" value="UniProtKB-KW"/>
</dbReference>
<dbReference type="PANTHER" id="PTHR13954">
    <property type="entry name" value="IRE1-RELATED"/>
    <property type="match status" value="1"/>
</dbReference>
<feature type="compositionally biased region" description="Basic residues" evidence="11">
    <location>
        <begin position="478"/>
        <end position="487"/>
    </location>
</feature>
<dbReference type="InterPro" id="IPR038357">
    <property type="entry name" value="KEN_sf"/>
</dbReference>
<dbReference type="GO" id="GO:0005524">
    <property type="term" value="F:ATP binding"/>
    <property type="evidence" value="ECO:0007669"/>
    <property type="project" value="UniProtKB-KW"/>
</dbReference>
<feature type="region of interest" description="Disordered" evidence="11">
    <location>
        <begin position="473"/>
        <end position="505"/>
    </location>
</feature>
<keyword evidence="5" id="KW-0812">Transmembrane</keyword>
<feature type="chain" id="PRO_5032457817" description="non-specific serine/threonine protein kinase" evidence="12">
    <location>
        <begin position="28"/>
        <end position="960"/>
    </location>
</feature>
<dbReference type="SMART" id="SM00580">
    <property type="entry name" value="PUG"/>
    <property type="match status" value="1"/>
</dbReference>
<dbReference type="Proteomes" id="UP000652761">
    <property type="component" value="Unassembled WGS sequence"/>
</dbReference>
<evidence type="ECO:0000256" key="8">
    <source>
        <dbReference type="ARBA" id="ARBA00022777"/>
    </source>
</evidence>
<evidence type="ECO:0000256" key="1">
    <source>
        <dbReference type="ARBA" id="ARBA00004167"/>
    </source>
</evidence>
<evidence type="ECO:0000259" key="14">
    <source>
        <dbReference type="PROSITE" id="PS51392"/>
    </source>
</evidence>
<keyword evidence="8" id="KW-0418">Kinase</keyword>